<proteinExistence type="inferred from homology"/>
<evidence type="ECO:0000256" key="18">
    <source>
        <dbReference type="PROSITE-ProRule" id="PRU00110"/>
    </source>
</evidence>
<evidence type="ECO:0000256" key="16">
    <source>
        <dbReference type="ARBA" id="ARBA00024867"/>
    </source>
</evidence>
<keyword evidence="14" id="KW-0902">Two-component regulatory system</keyword>
<comment type="subcellular location">
    <subcellularLocation>
        <location evidence="2">Cell membrane</location>
        <topology evidence="2">Multi-pass membrane protein</topology>
    </subcellularLocation>
</comment>
<evidence type="ECO:0000256" key="15">
    <source>
        <dbReference type="ARBA" id="ARBA00023136"/>
    </source>
</evidence>
<evidence type="ECO:0000256" key="12">
    <source>
        <dbReference type="ARBA" id="ARBA00022840"/>
    </source>
</evidence>
<dbReference type="OrthoDB" id="9809348at2"/>
<dbReference type="PRINTS" id="PR00344">
    <property type="entry name" value="BCTRLSENSOR"/>
</dbReference>
<organism evidence="25 26">
    <name type="scientific">Heliobacterium mobile</name>
    <name type="common">Heliobacillus mobilis</name>
    <dbReference type="NCBI Taxonomy" id="28064"/>
    <lineage>
        <taxon>Bacteria</taxon>
        <taxon>Bacillati</taxon>
        <taxon>Bacillota</taxon>
        <taxon>Clostridia</taxon>
        <taxon>Eubacteriales</taxon>
        <taxon>Heliobacteriaceae</taxon>
        <taxon>Heliobacterium</taxon>
    </lineage>
</organism>
<comment type="caution">
    <text evidence="25">The sequence shown here is derived from an EMBL/GenBank/DDBJ whole genome shotgun (WGS) entry which is preliminary data.</text>
</comment>
<dbReference type="Pfam" id="PF00512">
    <property type="entry name" value="HisKA"/>
    <property type="match status" value="1"/>
</dbReference>
<dbReference type="InterPro" id="IPR003594">
    <property type="entry name" value="HATPase_dom"/>
</dbReference>
<dbReference type="Gene3D" id="3.30.450.20">
    <property type="entry name" value="PAS domain"/>
    <property type="match status" value="3"/>
</dbReference>
<dbReference type="InterPro" id="IPR001610">
    <property type="entry name" value="PAC"/>
</dbReference>
<dbReference type="EC" id="2.7.13.3" evidence="4"/>
<dbReference type="SUPFAM" id="SSF55874">
    <property type="entry name" value="ATPase domain of HSP90 chaperone/DNA topoisomerase II/histidine kinase"/>
    <property type="match status" value="1"/>
</dbReference>
<keyword evidence="12" id="KW-0067">ATP-binding</keyword>
<evidence type="ECO:0000313" key="26">
    <source>
        <dbReference type="Proteomes" id="UP000430670"/>
    </source>
</evidence>
<evidence type="ECO:0000256" key="9">
    <source>
        <dbReference type="ARBA" id="ARBA00022692"/>
    </source>
</evidence>
<dbReference type="Proteomes" id="UP000430670">
    <property type="component" value="Unassembled WGS sequence"/>
</dbReference>
<gene>
    <name evidence="25" type="ORF">GJ688_17135</name>
</gene>
<dbReference type="SMART" id="SM00388">
    <property type="entry name" value="HisKA"/>
    <property type="match status" value="1"/>
</dbReference>
<dbReference type="Gene3D" id="1.10.287.130">
    <property type="match status" value="1"/>
</dbReference>
<dbReference type="CDD" id="cd00088">
    <property type="entry name" value="HPT"/>
    <property type="match status" value="1"/>
</dbReference>
<keyword evidence="7 19" id="KW-0597">Phosphoprotein</keyword>
<dbReference type="FunFam" id="3.30.565.10:FF:000010">
    <property type="entry name" value="Sensor histidine kinase RcsC"/>
    <property type="match status" value="1"/>
</dbReference>
<dbReference type="EMBL" id="WNKU01000031">
    <property type="protein sequence ID" value="MTV50663.1"/>
    <property type="molecule type" value="Genomic_DNA"/>
</dbReference>
<comment type="similarity">
    <text evidence="3">In the N-terminal section; belongs to the phytochrome family.</text>
</comment>
<dbReference type="PANTHER" id="PTHR45339">
    <property type="entry name" value="HYBRID SIGNAL TRANSDUCTION HISTIDINE KINASE J"/>
    <property type="match status" value="1"/>
</dbReference>
<dbReference type="SMART" id="SM00086">
    <property type="entry name" value="PAC"/>
    <property type="match status" value="2"/>
</dbReference>
<dbReference type="PROSITE" id="PS50112">
    <property type="entry name" value="PAS"/>
    <property type="match status" value="2"/>
</dbReference>
<evidence type="ECO:0000259" key="22">
    <source>
        <dbReference type="PROSITE" id="PS50112"/>
    </source>
</evidence>
<feature type="domain" description="PAC" evidence="23">
    <location>
        <begin position="215"/>
        <end position="268"/>
    </location>
</feature>
<dbReference type="InterPro" id="IPR005467">
    <property type="entry name" value="His_kinase_dom"/>
</dbReference>
<accession>A0A6I3SNP4</accession>
<reference evidence="25 26" key="1">
    <citation type="submission" date="2019-11" db="EMBL/GenBank/DDBJ databases">
        <title>Whole-genome sequence of a the green, strictly anaerobic photosynthetic bacterium Heliobacillus mobilis DSM 6151.</title>
        <authorList>
            <person name="Kyndt J.A."/>
            <person name="Meyer T.E."/>
        </authorList>
    </citation>
    <scope>NUCLEOTIDE SEQUENCE [LARGE SCALE GENOMIC DNA]</scope>
    <source>
        <strain evidence="25 26">DSM 6151</strain>
    </source>
</reference>
<sequence length="929" mass="105563">MDFLQKTHLRELKESYDQFFENNLAITLLIDPQNGRIVDANRAACDFYGYEREVLCNKFIYDINTLHNDEINQGMLRAISKKLNIFHFKHRLASGEIREVDVYSTPVFIRDHTFLYSIIFDVTDWKRTEAALRDNEESFRTIVSVMAEGIVVQDREGAIIRSNRAAEQILGLTFAEMEGRTSMDPCWKAIHEDGSTFHGEEHPSMITLQTGLPCRNVIMGLYKPDGKLTWIRINSEPLFRLESDKPYAAVTTFSDITEQRIIENKLKATEQQLKGIFDSLDLVFWSMDPLSSRVLQISPACEKIYGYPPEAFIENPQLWFDCIHPDDIHNGEKANSNVLGGAPVYTENRIIRRDGEVRWIRVHIIPLFDDDGRITLLNGLVMDITDKKQTEEELRLAKEKAEEASRAKSNFLAMMSHEIRTPMNGILGMNDLMLDTPLNREQNEYAQAIQESAEVLLNVINDILDYSKVEAGKMQLETIDFDLHRTIQSVIKVFTNKAKDKGLVLSLSISPEIDKTLQGDPSRLRQVIFNLLGNAIKFTNSGTVSLTVTVISKDNDRMKVCFEVTDTGIGIEKGLLGYLFTPFAQADSSTSRMFGGTGLGLAISKKLVELMEGEIGVISEIGKGSTFWFSVSFLTSQSPRAENTLPTDEISLLHKNNHPLWQTKRPLLLVEDHETNQKLAVALLNKLGLQVDVAKNGMEAIHAVTEKEYTLILMDCQMPELDGFETTQIIRDWEFAQHLHIPIIAMTAMAMQGDREKCIRAGMDDYISKPIMIEELITVLARWLPKQRTKENQVFSEKPSSPSKDRNFLENDSSVIDMNVLREIALFTDNQTDAFLPSLIETYLDESKQLMNSLSVAIQRSDPECIEKAAHALKSGSASLGALHFAKFCEQMESYGRNKTLDNLNNLFLQMEEMYNEFIMVLSQFHNRN</sequence>
<dbReference type="InterPro" id="IPR036097">
    <property type="entry name" value="HisK_dim/P_sf"/>
</dbReference>
<dbReference type="InterPro" id="IPR001789">
    <property type="entry name" value="Sig_transdc_resp-reg_receiver"/>
</dbReference>
<dbReference type="SUPFAM" id="SSF52172">
    <property type="entry name" value="CheY-like"/>
    <property type="match status" value="1"/>
</dbReference>
<feature type="domain" description="PAS" evidence="22">
    <location>
        <begin position="269"/>
        <end position="342"/>
    </location>
</feature>
<dbReference type="Pfam" id="PF00072">
    <property type="entry name" value="Response_reg"/>
    <property type="match status" value="1"/>
</dbReference>
<keyword evidence="13" id="KW-1133">Transmembrane helix</keyword>
<evidence type="ECO:0000256" key="13">
    <source>
        <dbReference type="ARBA" id="ARBA00022989"/>
    </source>
</evidence>
<dbReference type="InterPro" id="IPR000700">
    <property type="entry name" value="PAS-assoc_C"/>
</dbReference>
<dbReference type="SMART" id="SM00091">
    <property type="entry name" value="PAS"/>
    <property type="match status" value="3"/>
</dbReference>
<evidence type="ECO:0000259" key="23">
    <source>
        <dbReference type="PROSITE" id="PS50113"/>
    </source>
</evidence>
<dbReference type="PROSITE" id="PS50113">
    <property type="entry name" value="PAC"/>
    <property type="match status" value="2"/>
</dbReference>
<dbReference type="CDD" id="cd00130">
    <property type="entry name" value="PAS"/>
    <property type="match status" value="3"/>
</dbReference>
<dbReference type="SUPFAM" id="SSF47384">
    <property type="entry name" value="Homodimeric domain of signal transducing histidine kinase"/>
    <property type="match status" value="1"/>
</dbReference>
<dbReference type="InterPro" id="IPR036890">
    <property type="entry name" value="HATPase_C_sf"/>
</dbReference>
<keyword evidence="6" id="KW-1003">Cell membrane</keyword>
<dbReference type="RefSeq" id="WP_155477741.1">
    <property type="nucleotide sequence ID" value="NZ_WNKU01000031.1"/>
</dbReference>
<evidence type="ECO:0000256" key="19">
    <source>
        <dbReference type="PROSITE-ProRule" id="PRU00169"/>
    </source>
</evidence>
<evidence type="ECO:0000256" key="6">
    <source>
        <dbReference type="ARBA" id="ARBA00022475"/>
    </source>
</evidence>
<dbReference type="Gene3D" id="3.30.565.10">
    <property type="entry name" value="Histidine kinase-like ATPase, C-terminal domain"/>
    <property type="match status" value="1"/>
</dbReference>
<dbReference type="AlphaFoldDB" id="A0A6I3SNP4"/>
<evidence type="ECO:0000256" key="2">
    <source>
        <dbReference type="ARBA" id="ARBA00004651"/>
    </source>
</evidence>
<feature type="domain" description="HPt" evidence="24">
    <location>
        <begin position="832"/>
        <end position="925"/>
    </location>
</feature>
<evidence type="ECO:0000259" key="21">
    <source>
        <dbReference type="PROSITE" id="PS50110"/>
    </source>
</evidence>
<dbReference type="Gene3D" id="3.40.50.2300">
    <property type="match status" value="1"/>
</dbReference>
<dbReference type="Gene3D" id="1.20.120.160">
    <property type="entry name" value="HPT domain"/>
    <property type="match status" value="1"/>
</dbReference>
<feature type="modified residue" description="Phosphohistidine" evidence="18">
    <location>
        <position position="871"/>
    </location>
</feature>
<feature type="domain" description="PAS" evidence="22">
    <location>
        <begin position="135"/>
        <end position="183"/>
    </location>
</feature>
<dbReference type="GO" id="GO:0005886">
    <property type="term" value="C:plasma membrane"/>
    <property type="evidence" value="ECO:0007669"/>
    <property type="project" value="UniProtKB-SubCell"/>
</dbReference>
<dbReference type="InterPro" id="IPR008207">
    <property type="entry name" value="Sig_transdc_His_kin_Hpt_dom"/>
</dbReference>
<feature type="domain" description="PAC" evidence="23">
    <location>
        <begin position="344"/>
        <end position="396"/>
    </location>
</feature>
<dbReference type="InterPro" id="IPR000014">
    <property type="entry name" value="PAS"/>
</dbReference>
<dbReference type="GO" id="GO:0005524">
    <property type="term" value="F:ATP binding"/>
    <property type="evidence" value="ECO:0007669"/>
    <property type="project" value="UniProtKB-KW"/>
</dbReference>
<dbReference type="PROSITE" id="PS50109">
    <property type="entry name" value="HIS_KIN"/>
    <property type="match status" value="1"/>
</dbReference>
<evidence type="ECO:0000256" key="14">
    <source>
        <dbReference type="ARBA" id="ARBA00023012"/>
    </source>
</evidence>
<evidence type="ECO:0000256" key="10">
    <source>
        <dbReference type="ARBA" id="ARBA00022741"/>
    </source>
</evidence>
<evidence type="ECO:0000256" key="4">
    <source>
        <dbReference type="ARBA" id="ARBA00012438"/>
    </source>
</evidence>
<evidence type="ECO:0000256" key="8">
    <source>
        <dbReference type="ARBA" id="ARBA00022679"/>
    </source>
</evidence>
<dbReference type="SUPFAM" id="SSF47226">
    <property type="entry name" value="Histidine-containing phosphotransfer domain, HPT domain"/>
    <property type="match status" value="1"/>
</dbReference>
<evidence type="ECO:0000313" key="25">
    <source>
        <dbReference type="EMBL" id="MTV50663.1"/>
    </source>
</evidence>
<keyword evidence="9" id="KW-0812">Transmembrane</keyword>
<dbReference type="CDD" id="cd00082">
    <property type="entry name" value="HisKA"/>
    <property type="match status" value="1"/>
</dbReference>
<dbReference type="PROSITE" id="PS50110">
    <property type="entry name" value="RESPONSE_REGULATORY"/>
    <property type="match status" value="1"/>
</dbReference>
<keyword evidence="26" id="KW-1185">Reference proteome</keyword>
<dbReference type="InterPro" id="IPR003661">
    <property type="entry name" value="HisK_dim/P_dom"/>
</dbReference>
<evidence type="ECO:0000256" key="11">
    <source>
        <dbReference type="ARBA" id="ARBA00022777"/>
    </source>
</evidence>
<name>A0A6I3SNP4_HELMO</name>
<dbReference type="SUPFAM" id="SSF55785">
    <property type="entry name" value="PYP-like sensor domain (PAS domain)"/>
    <property type="match status" value="3"/>
</dbReference>
<feature type="domain" description="Histidine kinase" evidence="20">
    <location>
        <begin position="414"/>
        <end position="635"/>
    </location>
</feature>
<evidence type="ECO:0000259" key="24">
    <source>
        <dbReference type="PROSITE" id="PS50894"/>
    </source>
</evidence>
<evidence type="ECO:0000256" key="17">
    <source>
        <dbReference type="ARBA" id="ARBA00074306"/>
    </source>
</evidence>
<dbReference type="SMART" id="SM00387">
    <property type="entry name" value="HATPase_c"/>
    <property type="match status" value="1"/>
</dbReference>
<keyword evidence="8" id="KW-0808">Transferase</keyword>
<evidence type="ECO:0000259" key="20">
    <source>
        <dbReference type="PROSITE" id="PS50109"/>
    </source>
</evidence>
<dbReference type="Pfam" id="PF13426">
    <property type="entry name" value="PAS_9"/>
    <property type="match status" value="2"/>
</dbReference>
<dbReference type="InterPro" id="IPR036641">
    <property type="entry name" value="HPT_dom_sf"/>
</dbReference>
<protein>
    <recommendedName>
        <fullName evidence="17">Circadian input-output histidine kinase CikA</fullName>
        <ecNumber evidence="4">2.7.13.3</ecNumber>
    </recommendedName>
    <alternativeName>
        <fullName evidence="5">Stage 0 sporulation protein A homolog</fullName>
    </alternativeName>
</protein>
<dbReference type="Pfam" id="PF08447">
    <property type="entry name" value="PAS_3"/>
    <property type="match status" value="1"/>
</dbReference>
<dbReference type="CDD" id="cd16922">
    <property type="entry name" value="HATPase_EvgS-ArcB-TorS-like"/>
    <property type="match status" value="1"/>
</dbReference>
<dbReference type="Pfam" id="PF01627">
    <property type="entry name" value="Hpt"/>
    <property type="match status" value="1"/>
</dbReference>
<dbReference type="PROSITE" id="PS50894">
    <property type="entry name" value="HPT"/>
    <property type="match status" value="1"/>
</dbReference>
<dbReference type="Pfam" id="PF02518">
    <property type="entry name" value="HATPase_c"/>
    <property type="match status" value="1"/>
</dbReference>
<evidence type="ECO:0000256" key="1">
    <source>
        <dbReference type="ARBA" id="ARBA00000085"/>
    </source>
</evidence>
<keyword evidence="11" id="KW-0418">Kinase</keyword>
<dbReference type="InterPro" id="IPR035965">
    <property type="entry name" value="PAS-like_dom_sf"/>
</dbReference>
<dbReference type="SMART" id="SM00448">
    <property type="entry name" value="REC"/>
    <property type="match status" value="1"/>
</dbReference>
<dbReference type="InterPro" id="IPR011006">
    <property type="entry name" value="CheY-like_superfamily"/>
</dbReference>
<dbReference type="InterPro" id="IPR013655">
    <property type="entry name" value="PAS_fold_3"/>
</dbReference>
<evidence type="ECO:0000256" key="3">
    <source>
        <dbReference type="ARBA" id="ARBA00006402"/>
    </source>
</evidence>
<feature type="modified residue" description="4-aspartylphosphate" evidence="19">
    <location>
        <position position="715"/>
    </location>
</feature>
<comment type="function">
    <text evidence="16">May play the central regulatory role in sporulation. It may be an element of the effector pathway responsible for the activation of sporulation genes in response to nutritional stress. Spo0A may act in concert with spo0H (a sigma factor) to control the expression of some genes that are critical to the sporulation process.</text>
</comment>
<dbReference type="FunFam" id="1.10.287.130:FF:000003">
    <property type="entry name" value="Histidine kinase"/>
    <property type="match status" value="1"/>
</dbReference>
<feature type="domain" description="Response regulatory" evidence="21">
    <location>
        <begin position="666"/>
        <end position="784"/>
    </location>
</feature>
<dbReference type="NCBIfam" id="TIGR00229">
    <property type="entry name" value="sensory_box"/>
    <property type="match status" value="3"/>
</dbReference>
<keyword evidence="10" id="KW-0547">Nucleotide-binding</keyword>
<dbReference type="GO" id="GO:0000155">
    <property type="term" value="F:phosphorelay sensor kinase activity"/>
    <property type="evidence" value="ECO:0007669"/>
    <property type="project" value="InterPro"/>
</dbReference>
<evidence type="ECO:0000256" key="7">
    <source>
        <dbReference type="ARBA" id="ARBA00022553"/>
    </source>
</evidence>
<keyword evidence="15" id="KW-0472">Membrane</keyword>
<comment type="catalytic activity">
    <reaction evidence="1">
        <text>ATP + protein L-histidine = ADP + protein N-phospho-L-histidine.</text>
        <dbReference type="EC" id="2.7.13.3"/>
    </reaction>
</comment>
<dbReference type="CDD" id="cd17546">
    <property type="entry name" value="REC_hyHK_CKI1_RcsC-like"/>
    <property type="match status" value="1"/>
</dbReference>
<dbReference type="InterPro" id="IPR004358">
    <property type="entry name" value="Sig_transdc_His_kin-like_C"/>
</dbReference>
<dbReference type="PANTHER" id="PTHR45339:SF1">
    <property type="entry name" value="HYBRID SIGNAL TRANSDUCTION HISTIDINE KINASE J"/>
    <property type="match status" value="1"/>
</dbReference>
<evidence type="ECO:0000256" key="5">
    <source>
        <dbReference type="ARBA" id="ARBA00018672"/>
    </source>
</evidence>